<proteinExistence type="predicted"/>
<keyword evidence="3" id="KW-0408">Iron</keyword>
<dbReference type="SFLD" id="SFLDS00029">
    <property type="entry name" value="Radical_SAM"/>
    <property type="match status" value="1"/>
</dbReference>
<dbReference type="PROSITE" id="PS51918">
    <property type="entry name" value="RADICAL_SAM"/>
    <property type="match status" value="1"/>
</dbReference>
<dbReference type="SFLD" id="SFLDG01067">
    <property type="entry name" value="SPASM/twitch_domain_containing"/>
    <property type="match status" value="1"/>
</dbReference>
<evidence type="ECO:0000256" key="2">
    <source>
        <dbReference type="ARBA" id="ARBA00022723"/>
    </source>
</evidence>
<dbReference type="InterPro" id="IPR007197">
    <property type="entry name" value="rSAM"/>
</dbReference>
<dbReference type="PANTHER" id="PTHR11228">
    <property type="entry name" value="RADICAL SAM DOMAIN PROTEIN"/>
    <property type="match status" value="1"/>
</dbReference>
<feature type="domain" description="Radical SAM core" evidence="5">
    <location>
        <begin position="130"/>
        <end position="293"/>
    </location>
</feature>
<keyword evidence="2" id="KW-0479">Metal-binding</keyword>
<dbReference type="InterPro" id="IPR058240">
    <property type="entry name" value="rSAM_sf"/>
</dbReference>
<evidence type="ECO:0000259" key="5">
    <source>
        <dbReference type="PROSITE" id="PS51918"/>
    </source>
</evidence>
<dbReference type="Gene3D" id="3.20.20.70">
    <property type="entry name" value="Aldolase class I"/>
    <property type="match status" value="1"/>
</dbReference>
<protein>
    <recommendedName>
        <fullName evidence="5">Radical SAM core domain-containing protein</fullName>
    </recommendedName>
</protein>
<dbReference type="AlphaFoldDB" id="A0A382DEK1"/>
<dbReference type="Pfam" id="PF04055">
    <property type="entry name" value="Radical_SAM"/>
    <property type="match status" value="1"/>
</dbReference>
<dbReference type="PANTHER" id="PTHR11228:SF7">
    <property type="entry name" value="PQQA PEPTIDE CYCLASE"/>
    <property type="match status" value="1"/>
</dbReference>
<dbReference type="InterPro" id="IPR050377">
    <property type="entry name" value="Radical_SAM_PqqE_MftC-like"/>
</dbReference>
<dbReference type="GO" id="GO:0003824">
    <property type="term" value="F:catalytic activity"/>
    <property type="evidence" value="ECO:0007669"/>
    <property type="project" value="InterPro"/>
</dbReference>
<keyword evidence="4" id="KW-0411">Iron-sulfur</keyword>
<evidence type="ECO:0000256" key="1">
    <source>
        <dbReference type="ARBA" id="ARBA00022691"/>
    </source>
</evidence>
<reference evidence="6" key="1">
    <citation type="submission" date="2018-05" db="EMBL/GenBank/DDBJ databases">
        <authorList>
            <person name="Lanie J.A."/>
            <person name="Ng W.-L."/>
            <person name="Kazmierczak K.M."/>
            <person name="Andrzejewski T.M."/>
            <person name="Davidsen T.M."/>
            <person name="Wayne K.J."/>
            <person name="Tettelin H."/>
            <person name="Glass J.I."/>
            <person name="Rusch D."/>
            <person name="Podicherti R."/>
            <person name="Tsui H.-C.T."/>
            <person name="Winkler M.E."/>
        </authorList>
    </citation>
    <scope>NUCLEOTIDE SEQUENCE</scope>
</reference>
<dbReference type="EMBL" id="UINC01038691">
    <property type="protein sequence ID" value="SVB36063.1"/>
    <property type="molecule type" value="Genomic_DNA"/>
</dbReference>
<dbReference type="GO" id="GO:0051536">
    <property type="term" value="F:iron-sulfur cluster binding"/>
    <property type="evidence" value="ECO:0007669"/>
    <property type="project" value="UniProtKB-KW"/>
</dbReference>
<evidence type="ECO:0000313" key="6">
    <source>
        <dbReference type="EMBL" id="SVB36063.1"/>
    </source>
</evidence>
<organism evidence="6">
    <name type="scientific">marine metagenome</name>
    <dbReference type="NCBI Taxonomy" id="408172"/>
    <lineage>
        <taxon>unclassified sequences</taxon>
        <taxon>metagenomes</taxon>
        <taxon>ecological metagenomes</taxon>
    </lineage>
</organism>
<keyword evidence="1" id="KW-0949">S-adenosyl-L-methionine</keyword>
<gene>
    <name evidence="6" type="ORF">METZ01_LOCUS188917</name>
</gene>
<evidence type="ECO:0000256" key="3">
    <source>
        <dbReference type="ARBA" id="ARBA00023004"/>
    </source>
</evidence>
<sequence length="293" mass="33371">MFPDKELSDLKGTLEFQGPIDYEIKNKKSTRASGHSYSGMVNGIEFIVIRILLRLRIFQIGLKKYHNPIKAFLGLKKMIDFRRSLNVNTLNRYVKSNSRYFFMLIVPGWPSKSFDVFIDSLYDNRDTAKDDNSHLLSLIFAITKKCPLKCEHCFEWDRLNNAENLSINDLQQIIKKFQDRGGLGQIQFSGGEPLQRFDDLISVSKLAKKGTDFWVLTSGYGLNNEKAKQLQEAGFTGVNISLDHWDPAAHDAFRGMPNSYNWVEQAAANVQKEGLVLALTLCATKTFTSEKNL</sequence>
<accession>A0A382DEK1</accession>
<feature type="non-terminal residue" evidence="6">
    <location>
        <position position="293"/>
    </location>
</feature>
<dbReference type="GO" id="GO:0046872">
    <property type="term" value="F:metal ion binding"/>
    <property type="evidence" value="ECO:0007669"/>
    <property type="project" value="UniProtKB-KW"/>
</dbReference>
<dbReference type="SUPFAM" id="SSF102114">
    <property type="entry name" value="Radical SAM enzymes"/>
    <property type="match status" value="1"/>
</dbReference>
<dbReference type="CDD" id="cd01335">
    <property type="entry name" value="Radical_SAM"/>
    <property type="match status" value="1"/>
</dbReference>
<dbReference type="InterPro" id="IPR013785">
    <property type="entry name" value="Aldolase_TIM"/>
</dbReference>
<name>A0A382DEK1_9ZZZZ</name>
<evidence type="ECO:0000256" key="4">
    <source>
        <dbReference type="ARBA" id="ARBA00023014"/>
    </source>
</evidence>